<sequence length="358" mass="40343">MGDNSKNEYEVIWLQERPILSVKNLSTYFNMAEGVVKAVQDVSFDLYRDEVLGIVGETGSGKSVTVKTVAGMVDNPGFIAGGEILFLTDEFSKSGEKDYIDLAKLPKDTFSRVRGKHIGMIFQDPMTSLDPMYTVGNQMIETIVHHKKVTEEEARERSIRLLEQVGIPKPSERIDDYPFQLSGGQRQRVVIAIALSCDPEILVADEPSTALDVTVQAQILELMKDLQEQFNSSMIFITHDLAVIAEIATKISVMYGSYQMEMADSLEIFDSPMNPYTFALLECIPRLDIKQDQLLPIPGQPPVMLNPPLLCPFLPRCSRATDKCYKEMPQLEQMKDNHFVRCWNPITNKVLLVKEAQE</sequence>
<dbReference type="GO" id="GO:0005886">
    <property type="term" value="C:plasma membrane"/>
    <property type="evidence" value="ECO:0007669"/>
    <property type="project" value="UniProtKB-SubCell"/>
</dbReference>
<comment type="caution">
    <text evidence="9">The sequence shown here is derived from an EMBL/GenBank/DDBJ whole genome shotgun (WGS) entry which is preliminary data.</text>
</comment>
<evidence type="ECO:0000259" key="8">
    <source>
        <dbReference type="PROSITE" id="PS50893"/>
    </source>
</evidence>
<evidence type="ECO:0000256" key="3">
    <source>
        <dbReference type="ARBA" id="ARBA00022448"/>
    </source>
</evidence>
<accession>A0A101I7D2</accession>
<organism evidence="9 10">
    <name type="scientific">Mesotoga infera</name>
    <dbReference type="NCBI Taxonomy" id="1236046"/>
    <lineage>
        <taxon>Bacteria</taxon>
        <taxon>Thermotogati</taxon>
        <taxon>Thermotogota</taxon>
        <taxon>Thermotogae</taxon>
        <taxon>Kosmotogales</taxon>
        <taxon>Kosmotogaceae</taxon>
        <taxon>Mesotoga</taxon>
    </lineage>
</organism>
<name>A0A101I7D2_9BACT</name>
<evidence type="ECO:0000256" key="6">
    <source>
        <dbReference type="ARBA" id="ARBA00022840"/>
    </source>
</evidence>
<dbReference type="InterPro" id="IPR003593">
    <property type="entry name" value="AAA+_ATPase"/>
</dbReference>
<protein>
    <submittedName>
        <fullName evidence="9">Oligopeptide/dipeptide ABC transporter, ATP-binding protein</fullName>
    </submittedName>
</protein>
<dbReference type="PROSITE" id="PS00211">
    <property type="entry name" value="ABC_TRANSPORTER_1"/>
    <property type="match status" value="1"/>
</dbReference>
<evidence type="ECO:0000256" key="5">
    <source>
        <dbReference type="ARBA" id="ARBA00022741"/>
    </source>
</evidence>
<keyword evidence="4" id="KW-1003">Cell membrane</keyword>
<dbReference type="Pfam" id="PF08352">
    <property type="entry name" value="oligo_HPY"/>
    <property type="match status" value="1"/>
</dbReference>
<dbReference type="InterPro" id="IPR050388">
    <property type="entry name" value="ABC_Ni/Peptide_Import"/>
</dbReference>
<comment type="similarity">
    <text evidence="2">Belongs to the ABC transporter superfamily.</text>
</comment>
<evidence type="ECO:0000256" key="7">
    <source>
        <dbReference type="ARBA" id="ARBA00023136"/>
    </source>
</evidence>
<evidence type="ECO:0000256" key="1">
    <source>
        <dbReference type="ARBA" id="ARBA00004202"/>
    </source>
</evidence>
<feature type="domain" description="ABC transporter" evidence="8">
    <location>
        <begin position="20"/>
        <end position="281"/>
    </location>
</feature>
<evidence type="ECO:0000256" key="4">
    <source>
        <dbReference type="ARBA" id="ARBA00022475"/>
    </source>
</evidence>
<dbReference type="NCBIfam" id="TIGR01727">
    <property type="entry name" value="oligo_HPY"/>
    <property type="match status" value="1"/>
</dbReference>
<comment type="subcellular location">
    <subcellularLocation>
        <location evidence="1">Cell membrane</location>
        <topology evidence="1">Peripheral membrane protein</topology>
    </subcellularLocation>
</comment>
<proteinExistence type="inferred from homology"/>
<keyword evidence="6 9" id="KW-0067">ATP-binding</keyword>
<evidence type="ECO:0000313" key="9">
    <source>
        <dbReference type="EMBL" id="KUK90048.1"/>
    </source>
</evidence>
<dbReference type="SUPFAM" id="SSF52540">
    <property type="entry name" value="P-loop containing nucleoside triphosphate hydrolases"/>
    <property type="match status" value="1"/>
</dbReference>
<dbReference type="PROSITE" id="PS50893">
    <property type="entry name" value="ABC_TRANSPORTER_2"/>
    <property type="match status" value="1"/>
</dbReference>
<dbReference type="Gene3D" id="3.40.50.300">
    <property type="entry name" value="P-loop containing nucleotide triphosphate hydrolases"/>
    <property type="match status" value="1"/>
</dbReference>
<dbReference type="AlphaFoldDB" id="A0A101I7D2"/>
<dbReference type="PANTHER" id="PTHR43297">
    <property type="entry name" value="OLIGOPEPTIDE TRANSPORT ATP-BINDING PROTEIN APPD"/>
    <property type="match status" value="1"/>
</dbReference>
<dbReference type="PATRIC" id="fig|1236046.5.peg.304"/>
<dbReference type="PANTHER" id="PTHR43297:SF2">
    <property type="entry name" value="DIPEPTIDE TRANSPORT ATP-BINDING PROTEIN DPPD"/>
    <property type="match status" value="1"/>
</dbReference>
<dbReference type="SMART" id="SM00382">
    <property type="entry name" value="AAA"/>
    <property type="match status" value="1"/>
</dbReference>
<dbReference type="InterPro" id="IPR013563">
    <property type="entry name" value="Oligopep_ABC_C"/>
</dbReference>
<dbReference type="InterPro" id="IPR027417">
    <property type="entry name" value="P-loop_NTPase"/>
</dbReference>
<evidence type="ECO:0000256" key="2">
    <source>
        <dbReference type="ARBA" id="ARBA00005417"/>
    </source>
</evidence>
<dbReference type="Proteomes" id="UP000055014">
    <property type="component" value="Unassembled WGS sequence"/>
</dbReference>
<dbReference type="GO" id="GO:0015833">
    <property type="term" value="P:peptide transport"/>
    <property type="evidence" value="ECO:0007669"/>
    <property type="project" value="InterPro"/>
</dbReference>
<dbReference type="GO" id="GO:0005524">
    <property type="term" value="F:ATP binding"/>
    <property type="evidence" value="ECO:0007669"/>
    <property type="project" value="UniProtKB-KW"/>
</dbReference>
<dbReference type="InterPro" id="IPR003439">
    <property type="entry name" value="ABC_transporter-like_ATP-bd"/>
</dbReference>
<dbReference type="InterPro" id="IPR017871">
    <property type="entry name" value="ABC_transporter-like_CS"/>
</dbReference>
<gene>
    <name evidence="9" type="ORF">XE02_0720</name>
</gene>
<dbReference type="GO" id="GO:0016887">
    <property type="term" value="F:ATP hydrolysis activity"/>
    <property type="evidence" value="ECO:0007669"/>
    <property type="project" value="InterPro"/>
</dbReference>
<keyword evidence="5" id="KW-0547">Nucleotide-binding</keyword>
<dbReference type="FunFam" id="3.40.50.300:FF:000016">
    <property type="entry name" value="Oligopeptide ABC transporter ATP-binding component"/>
    <property type="match status" value="1"/>
</dbReference>
<evidence type="ECO:0000313" key="10">
    <source>
        <dbReference type="Proteomes" id="UP000055014"/>
    </source>
</evidence>
<dbReference type="CDD" id="cd03257">
    <property type="entry name" value="ABC_NikE_OppD_transporters"/>
    <property type="match status" value="1"/>
</dbReference>
<keyword evidence="3" id="KW-0813">Transport</keyword>
<dbReference type="Pfam" id="PF00005">
    <property type="entry name" value="ABC_tran"/>
    <property type="match status" value="1"/>
</dbReference>
<reference evidence="10" key="1">
    <citation type="journal article" date="2015" name="MBio">
        <title>Genome-Resolved Metagenomic Analysis Reveals Roles for Candidate Phyla and Other Microbial Community Members in Biogeochemical Transformations in Oil Reservoirs.</title>
        <authorList>
            <person name="Hu P."/>
            <person name="Tom L."/>
            <person name="Singh A."/>
            <person name="Thomas B.C."/>
            <person name="Baker B.J."/>
            <person name="Piceno Y.M."/>
            <person name="Andersen G.L."/>
            <person name="Banfield J.F."/>
        </authorList>
    </citation>
    <scope>NUCLEOTIDE SEQUENCE [LARGE SCALE GENOMIC DNA]</scope>
</reference>
<keyword evidence="7" id="KW-0472">Membrane</keyword>
<dbReference type="EMBL" id="LGGW01000054">
    <property type="protein sequence ID" value="KUK90048.1"/>
    <property type="molecule type" value="Genomic_DNA"/>
</dbReference>